<comment type="PTM">
    <text evidence="8">Binds 2 heme c groups covalently per subunit.</text>
</comment>
<keyword evidence="3 8" id="KW-0349">Heme</keyword>
<dbReference type="PIRSF" id="PIRSF000005">
    <property type="entry name" value="Cytochrome_c4"/>
    <property type="match status" value="1"/>
</dbReference>
<keyword evidence="4 9" id="KW-0479">Metal-binding</keyword>
<name>A0A127M963_9GAMM</name>
<evidence type="ECO:0000259" key="10">
    <source>
        <dbReference type="PROSITE" id="PS51007"/>
    </source>
</evidence>
<feature type="binding site" description="axial binding residue" evidence="9">
    <location>
        <position position="200"/>
    </location>
    <ligand>
        <name>heme c</name>
        <dbReference type="ChEBI" id="CHEBI:61717"/>
        <label>2</label>
    </ligand>
    <ligandPart>
        <name>Fe</name>
        <dbReference type="ChEBI" id="CHEBI:18248"/>
    </ligandPart>
</feature>
<dbReference type="AlphaFoldDB" id="A0A127M963"/>
<dbReference type="GO" id="GO:0009055">
    <property type="term" value="F:electron transfer activity"/>
    <property type="evidence" value="ECO:0007669"/>
    <property type="project" value="InterPro"/>
</dbReference>
<evidence type="ECO:0000256" key="9">
    <source>
        <dbReference type="PIRSR" id="PIRSR000005-2"/>
    </source>
</evidence>
<dbReference type="InterPro" id="IPR050597">
    <property type="entry name" value="Cytochrome_c_Oxidase_Subunit"/>
</dbReference>
<dbReference type="PROSITE" id="PS51007">
    <property type="entry name" value="CYTC"/>
    <property type="match status" value="2"/>
</dbReference>
<feature type="domain" description="Cytochrome c" evidence="10">
    <location>
        <begin position="136"/>
        <end position="224"/>
    </location>
</feature>
<dbReference type="InterPro" id="IPR036909">
    <property type="entry name" value="Cyt_c-like_dom_sf"/>
</dbReference>
<dbReference type="PANTHER" id="PTHR33751:SF9">
    <property type="entry name" value="CYTOCHROME C4"/>
    <property type="match status" value="1"/>
</dbReference>
<feature type="binding site" description="covalent" evidence="8">
    <location>
        <position position="51"/>
    </location>
    <ligand>
        <name>heme c</name>
        <dbReference type="ChEBI" id="CHEBI:61717"/>
        <label>1</label>
    </ligand>
</feature>
<evidence type="ECO:0000313" key="11">
    <source>
        <dbReference type="EMBL" id="AMO69728.1"/>
    </source>
</evidence>
<dbReference type="SUPFAM" id="SSF46626">
    <property type="entry name" value="Cytochrome c"/>
    <property type="match status" value="2"/>
</dbReference>
<dbReference type="InterPro" id="IPR009056">
    <property type="entry name" value="Cyt_c-like_dom"/>
</dbReference>
<dbReference type="GO" id="GO:0005506">
    <property type="term" value="F:iron ion binding"/>
    <property type="evidence" value="ECO:0007669"/>
    <property type="project" value="InterPro"/>
</dbReference>
<dbReference type="PROSITE" id="PS51257">
    <property type="entry name" value="PROKAR_LIPOPROTEIN"/>
    <property type="match status" value="1"/>
</dbReference>
<feature type="binding site" description="covalent" evidence="8">
    <location>
        <position position="152"/>
    </location>
    <ligand>
        <name>heme c</name>
        <dbReference type="ChEBI" id="CHEBI:61717"/>
        <label>2</label>
    </ligand>
</feature>
<evidence type="ECO:0000256" key="4">
    <source>
        <dbReference type="ARBA" id="ARBA00022723"/>
    </source>
</evidence>
<dbReference type="PANTHER" id="PTHR33751">
    <property type="entry name" value="CBB3-TYPE CYTOCHROME C OXIDASE SUBUNIT FIXP"/>
    <property type="match status" value="1"/>
</dbReference>
<evidence type="ECO:0000313" key="12">
    <source>
        <dbReference type="Proteomes" id="UP000074119"/>
    </source>
</evidence>
<organism evidence="11 12">
    <name type="scientific">Zhongshania aliphaticivorans</name>
    <dbReference type="NCBI Taxonomy" id="1470434"/>
    <lineage>
        <taxon>Bacteria</taxon>
        <taxon>Pseudomonadati</taxon>
        <taxon>Pseudomonadota</taxon>
        <taxon>Gammaproteobacteria</taxon>
        <taxon>Cellvibrionales</taxon>
        <taxon>Spongiibacteraceae</taxon>
        <taxon>Zhongshania</taxon>
    </lineage>
</organism>
<keyword evidence="7 9" id="KW-0408">Iron</keyword>
<dbReference type="RefSeq" id="WP_008252148.1">
    <property type="nucleotide sequence ID" value="NZ_CP014544.1"/>
</dbReference>
<keyword evidence="5" id="KW-0574">Periplasm</keyword>
<keyword evidence="2" id="KW-0813">Transport</keyword>
<dbReference type="STRING" id="1470434.AZF00_16100"/>
<dbReference type="Proteomes" id="UP000074119">
    <property type="component" value="Chromosome"/>
</dbReference>
<feature type="binding site" description="covalent" evidence="8">
    <location>
        <position position="149"/>
    </location>
    <ligand>
        <name>heme c</name>
        <dbReference type="ChEBI" id="CHEBI:61717"/>
        <label>2</label>
    </ligand>
</feature>
<dbReference type="GO" id="GO:0020037">
    <property type="term" value="F:heme binding"/>
    <property type="evidence" value="ECO:0007669"/>
    <property type="project" value="InterPro"/>
</dbReference>
<dbReference type="KEGG" id="zal:AZF00_16100"/>
<reference evidence="11 12" key="1">
    <citation type="submission" date="2015-12" db="EMBL/GenBank/DDBJ databases">
        <authorList>
            <person name="Shamseldin A."/>
            <person name="Moawad H."/>
            <person name="Abd El-Rahim W.M."/>
            <person name="Sadowsky M.J."/>
        </authorList>
    </citation>
    <scope>NUCLEOTIDE SEQUENCE [LARGE SCALE GENOMIC DNA]</scope>
    <source>
        <strain evidence="11 12">SM2</strain>
    </source>
</reference>
<dbReference type="InterPro" id="IPR024167">
    <property type="entry name" value="Cytochrome_c4-like"/>
</dbReference>
<sequence>MKLPILLLSVVMVACSNDPAPSANSEQAASAAVAALQGSGSASGKDLYAACSACHGANGEGNKALNAPSLTNQQSWYLERQLLGFRSGVRGSHPDDAFGAQMQGIAKTLPDDAAVKSVVAYIDGFKAKPAAATLTGNAKRGADYYSNLCGACHGPNAEGNDKLQAPALAGVDDWYLLQQFDHFSKGIRGSDESDRYGYQMFMMGKTLPDAEVAKDVVVYIQSLAD</sequence>
<evidence type="ECO:0000256" key="6">
    <source>
        <dbReference type="ARBA" id="ARBA00022982"/>
    </source>
</evidence>
<evidence type="ECO:0000256" key="1">
    <source>
        <dbReference type="ARBA" id="ARBA00004418"/>
    </source>
</evidence>
<feature type="binding site" description="covalent" evidence="8">
    <location>
        <position position="54"/>
    </location>
    <ligand>
        <name>heme c</name>
        <dbReference type="ChEBI" id="CHEBI:61717"/>
        <label>1</label>
    </ligand>
</feature>
<dbReference type="Gene3D" id="1.10.760.10">
    <property type="entry name" value="Cytochrome c-like domain"/>
    <property type="match status" value="2"/>
</dbReference>
<evidence type="ECO:0000256" key="7">
    <source>
        <dbReference type="ARBA" id="ARBA00023004"/>
    </source>
</evidence>
<feature type="domain" description="Cytochrome c" evidence="10">
    <location>
        <begin position="39"/>
        <end position="126"/>
    </location>
</feature>
<evidence type="ECO:0000256" key="3">
    <source>
        <dbReference type="ARBA" id="ARBA00022617"/>
    </source>
</evidence>
<proteinExistence type="predicted"/>
<accession>A0A127M963</accession>
<comment type="subcellular location">
    <subcellularLocation>
        <location evidence="1">Periplasm</location>
    </subcellularLocation>
</comment>
<gene>
    <name evidence="11" type="ORF">AZF00_16100</name>
</gene>
<evidence type="ECO:0000256" key="5">
    <source>
        <dbReference type="ARBA" id="ARBA00022764"/>
    </source>
</evidence>
<dbReference type="GO" id="GO:0042597">
    <property type="term" value="C:periplasmic space"/>
    <property type="evidence" value="ECO:0007669"/>
    <property type="project" value="UniProtKB-SubCell"/>
</dbReference>
<evidence type="ECO:0000256" key="2">
    <source>
        <dbReference type="ARBA" id="ARBA00022448"/>
    </source>
</evidence>
<evidence type="ECO:0000256" key="8">
    <source>
        <dbReference type="PIRSR" id="PIRSR000005-1"/>
    </source>
</evidence>
<feature type="binding site" description="axial binding residue" evidence="9">
    <location>
        <position position="153"/>
    </location>
    <ligand>
        <name>heme c</name>
        <dbReference type="ChEBI" id="CHEBI:61717"/>
        <label>2</label>
    </ligand>
    <ligandPart>
        <name>Fe</name>
        <dbReference type="ChEBI" id="CHEBI:18248"/>
    </ligandPart>
</feature>
<keyword evidence="6" id="KW-0249">Electron transport</keyword>
<protein>
    <submittedName>
        <fullName evidence="11">Cytochrome C</fullName>
    </submittedName>
</protein>
<dbReference type="EMBL" id="CP014544">
    <property type="protein sequence ID" value="AMO69728.1"/>
    <property type="molecule type" value="Genomic_DNA"/>
</dbReference>
<dbReference type="Pfam" id="PF00034">
    <property type="entry name" value="Cytochrom_C"/>
    <property type="match status" value="2"/>
</dbReference>
<feature type="binding site" description="axial binding residue" evidence="9">
    <location>
        <position position="102"/>
    </location>
    <ligand>
        <name>heme c</name>
        <dbReference type="ChEBI" id="CHEBI:61717"/>
        <label>1</label>
    </ligand>
    <ligandPart>
        <name>Fe</name>
        <dbReference type="ChEBI" id="CHEBI:18248"/>
    </ligandPart>
</feature>
<feature type="binding site" description="axial binding residue" evidence="9">
    <location>
        <position position="55"/>
    </location>
    <ligand>
        <name>heme c</name>
        <dbReference type="ChEBI" id="CHEBI:61717"/>
        <label>1</label>
    </ligand>
    <ligandPart>
        <name>Fe</name>
        <dbReference type="ChEBI" id="CHEBI:18248"/>
    </ligandPart>
</feature>